<evidence type="ECO:0000313" key="5">
    <source>
        <dbReference type="EMBL" id="MEB4797674.1"/>
    </source>
</evidence>
<comment type="caution">
    <text evidence="5">The sequence shown here is derived from an EMBL/GenBank/DDBJ whole genome shotgun (WGS) entry which is preliminary data.</text>
</comment>
<accession>A0ABU6DIT9</accession>
<dbReference type="GO" id="GO:0016757">
    <property type="term" value="F:glycosyltransferase activity"/>
    <property type="evidence" value="ECO:0007669"/>
    <property type="project" value="UniProtKB-KW"/>
</dbReference>
<dbReference type="Pfam" id="PF00535">
    <property type="entry name" value="Glycos_transf_2"/>
    <property type="match status" value="1"/>
</dbReference>
<sequence length="345" mass="39872">MNIKVSVIIPVYNAENYLNHCLDSLIGQSLQECEFIFVNDGSRDQSGHMIENYAKHDPRIKLFHQENKGVSMARNKGLEEAAGEYIGFVDADDFIEEDMYATLYSAAREGGYDAVISNFESEIEGRMVTTRYPFPTNTMLTREYIEENILPFFLQSDQLNTACNKLYKRQAIIDFQAKFPEKVALGEDGMFNMQFFSRAGSAMYLDYTGYHYREVAGSATRNILEKDYFKRALEVYTLAMPEALLRGVNPLRHKQLKAIKLIHSVMSYVYVYLNASNELNFSKRLGYVSDMINNPYVREALPFYYKEVYGTLNRYEKFVVNMIRRKSTIGLYCATAYSRIRNKSS</sequence>
<protein>
    <submittedName>
        <fullName evidence="5">Glycosyltransferase</fullName>
        <ecNumber evidence="5">2.4.-.-</ecNumber>
    </submittedName>
</protein>
<proteinExistence type="inferred from homology"/>
<comment type="similarity">
    <text evidence="1">Belongs to the glycosyltransferase 2 family.</text>
</comment>
<keyword evidence="2 5" id="KW-0328">Glycosyltransferase</keyword>
<dbReference type="InterPro" id="IPR029044">
    <property type="entry name" value="Nucleotide-diphossugar_trans"/>
</dbReference>
<dbReference type="Proteomes" id="UP001355653">
    <property type="component" value="Unassembled WGS sequence"/>
</dbReference>
<evidence type="ECO:0000259" key="4">
    <source>
        <dbReference type="Pfam" id="PF00535"/>
    </source>
</evidence>
<dbReference type="EC" id="2.4.-.-" evidence="5"/>
<dbReference type="InterPro" id="IPR001173">
    <property type="entry name" value="Glyco_trans_2-like"/>
</dbReference>
<dbReference type="PANTHER" id="PTHR22916:SF51">
    <property type="entry name" value="GLYCOSYLTRANSFERASE EPSH-RELATED"/>
    <property type="match status" value="1"/>
</dbReference>
<reference evidence="5 6" key="1">
    <citation type="submission" date="2023-03" db="EMBL/GenBank/DDBJ databases">
        <title>Bacillus Genome Sequencing.</title>
        <authorList>
            <person name="Dunlap C."/>
        </authorList>
    </citation>
    <scope>NUCLEOTIDE SEQUENCE [LARGE SCALE GENOMIC DNA]</scope>
    <source>
        <strain evidence="5 6">NRS-1351</strain>
    </source>
</reference>
<dbReference type="Gene3D" id="3.90.550.10">
    <property type="entry name" value="Spore Coat Polysaccharide Biosynthesis Protein SpsA, Chain A"/>
    <property type="match status" value="1"/>
</dbReference>
<keyword evidence="3 5" id="KW-0808">Transferase</keyword>
<dbReference type="CDD" id="cd00761">
    <property type="entry name" value="Glyco_tranf_GTA_type"/>
    <property type="match status" value="1"/>
</dbReference>
<evidence type="ECO:0000256" key="1">
    <source>
        <dbReference type="ARBA" id="ARBA00006739"/>
    </source>
</evidence>
<dbReference type="SUPFAM" id="SSF53448">
    <property type="entry name" value="Nucleotide-diphospho-sugar transferases"/>
    <property type="match status" value="1"/>
</dbReference>
<evidence type="ECO:0000313" key="6">
    <source>
        <dbReference type="Proteomes" id="UP001355653"/>
    </source>
</evidence>
<evidence type="ECO:0000256" key="2">
    <source>
        <dbReference type="ARBA" id="ARBA00022676"/>
    </source>
</evidence>
<keyword evidence="6" id="KW-1185">Reference proteome</keyword>
<dbReference type="RefSeq" id="WP_127455431.1">
    <property type="nucleotide sequence ID" value="NZ_JAROBY010000059.1"/>
</dbReference>
<dbReference type="EMBL" id="JAROBY010000059">
    <property type="protein sequence ID" value="MEB4797674.1"/>
    <property type="molecule type" value="Genomic_DNA"/>
</dbReference>
<dbReference type="PANTHER" id="PTHR22916">
    <property type="entry name" value="GLYCOSYLTRANSFERASE"/>
    <property type="match status" value="1"/>
</dbReference>
<organism evidence="5 6">
    <name type="scientific">Paenibacillus chondroitinus</name>
    <dbReference type="NCBI Taxonomy" id="59842"/>
    <lineage>
        <taxon>Bacteria</taxon>
        <taxon>Bacillati</taxon>
        <taxon>Bacillota</taxon>
        <taxon>Bacilli</taxon>
        <taxon>Bacillales</taxon>
        <taxon>Paenibacillaceae</taxon>
        <taxon>Paenibacillus</taxon>
    </lineage>
</organism>
<gene>
    <name evidence="5" type="ORF">P5G65_27620</name>
</gene>
<name>A0ABU6DIT9_9BACL</name>
<feature type="domain" description="Glycosyltransferase 2-like" evidence="4">
    <location>
        <begin position="6"/>
        <end position="172"/>
    </location>
</feature>
<evidence type="ECO:0000256" key="3">
    <source>
        <dbReference type="ARBA" id="ARBA00022679"/>
    </source>
</evidence>